<dbReference type="SUPFAM" id="SSF53335">
    <property type="entry name" value="S-adenosyl-L-methionine-dependent methyltransferases"/>
    <property type="match status" value="1"/>
</dbReference>
<keyword evidence="3" id="KW-1185">Reference proteome</keyword>
<keyword evidence="2" id="KW-0808">Transferase</keyword>
<dbReference type="Pfam" id="PF13649">
    <property type="entry name" value="Methyltransf_25"/>
    <property type="match status" value="1"/>
</dbReference>
<dbReference type="RefSeq" id="WP_390229054.1">
    <property type="nucleotide sequence ID" value="NZ_JBHSCN010000005.1"/>
</dbReference>
<dbReference type="InterPro" id="IPR029063">
    <property type="entry name" value="SAM-dependent_MTases_sf"/>
</dbReference>
<feature type="domain" description="Methyltransferase" evidence="1">
    <location>
        <begin position="36"/>
        <end position="128"/>
    </location>
</feature>
<dbReference type="PANTHER" id="PTHR42912">
    <property type="entry name" value="METHYLTRANSFERASE"/>
    <property type="match status" value="1"/>
</dbReference>
<comment type="caution">
    <text evidence="2">The sequence shown here is derived from an EMBL/GenBank/DDBJ whole genome shotgun (WGS) entry which is preliminary data.</text>
</comment>
<proteinExistence type="predicted"/>
<sequence>MAESYARMLPDASYEAPLDLAMIGHFVAQLAKDARVLDAGCGAGRMIDYLTQLNPSLHIEGVDLSPAMVEVARAAYPDVRIKTGELGALSYQDGEFDGVLAWYSLIHCPSEGLGPIFDELYRVLAPGGVVLTGFQSGEGEWLSTRPYGHIVELRSFLRSTDQMARCAESAGLVVIARLDRGARKNDRHSQGFILARRP</sequence>
<organism evidence="2 3">
    <name type="scientific">Gryllotalpicola reticulitermitis</name>
    <dbReference type="NCBI Taxonomy" id="1184153"/>
    <lineage>
        <taxon>Bacteria</taxon>
        <taxon>Bacillati</taxon>
        <taxon>Actinomycetota</taxon>
        <taxon>Actinomycetes</taxon>
        <taxon>Micrococcales</taxon>
        <taxon>Microbacteriaceae</taxon>
        <taxon>Gryllotalpicola</taxon>
    </lineage>
</organism>
<gene>
    <name evidence="2" type="ORF">ACFOYW_11415</name>
</gene>
<dbReference type="Gene3D" id="3.40.50.150">
    <property type="entry name" value="Vaccinia Virus protein VP39"/>
    <property type="match status" value="1"/>
</dbReference>
<protein>
    <submittedName>
        <fullName evidence="2">Class I SAM-dependent DNA methyltransferase</fullName>
    </submittedName>
</protein>
<evidence type="ECO:0000313" key="2">
    <source>
        <dbReference type="EMBL" id="MFC4243984.1"/>
    </source>
</evidence>
<dbReference type="InterPro" id="IPR041698">
    <property type="entry name" value="Methyltransf_25"/>
</dbReference>
<accession>A0ABV8Q9W1</accession>
<dbReference type="Proteomes" id="UP001595900">
    <property type="component" value="Unassembled WGS sequence"/>
</dbReference>
<dbReference type="CDD" id="cd02440">
    <property type="entry name" value="AdoMet_MTases"/>
    <property type="match status" value="1"/>
</dbReference>
<evidence type="ECO:0000259" key="1">
    <source>
        <dbReference type="Pfam" id="PF13649"/>
    </source>
</evidence>
<dbReference type="GO" id="GO:0032259">
    <property type="term" value="P:methylation"/>
    <property type="evidence" value="ECO:0007669"/>
    <property type="project" value="UniProtKB-KW"/>
</dbReference>
<name>A0ABV8Q9W1_9MICO</name>
<dbReference type="GO" id="GO:0008168">
    <property type="term" value="F:methyltransferase activity"/>
    <property type="evidence" value="ECO:0007669"/>
    <property type="project" value="UniProtKB-KW"/>
</dbReference>
<dbReference type="InterPro" id="IPR050508">
    <property type="entry name" value="Methyltransf_Superfamily"/>
</dbReference>
<reference evidence="3" key="1">
    <citation type="journal article" date="2019" name="Int. J. Syst. Evol. Microbiol.">
        <title>The Global Catalogue of Microorganisms (GCM) 10K type strain sequencing project: providing services to taxonomists for standard genome sequencing and annotation.</title>
        <authorList>
            <consortium name="The Broad Institute Genomics Platform"/>
            <consortium name="The Broad Institute Genome Sequencing Center for Infectious Disease"/>
            <person name="Wu L."/>
            <person name="Ma J."/>
        </authorList>
    </citation>
    <scope>NUCLEOTIDE SEQUENCE [LARGE SCALE GENOMIC DNA]</scope>
    <source>
        <strain evidence="3">CGMCC 1.10363</strain>
    </source>
</reference>
<evidence type="ECO:0000313" key="3">
    <source>
        <dbReference type="Proteomes" id="UP001595900"/>
    </source>
</evidence>
<keyword evidence="2" id="KW-0489">Methyltransferase</keyword>
<dbReference type="EMBL" id="JBHSCN010000005">
    <property type="protein sequence ID" value="MFC4243984.1"/>
    <property type="molecule type" value="Genomic_DNA"/>
</dbReference>